<accession>A0A8R1HZ59</accession>
<dbReference type="AlphaFoldDB" id="A0A8R1HZ59"/>
<feature type="region of interest" description="Disordered" evidence="1">
    <location>
        <begin position="55"/>
        <end position="74"/>
    </location>
</feature>
<evidence type="ECO:0000313" key="3">
    <source>
        <dbReference type="Proteomes" id="UP000005237"/>
    </source>
</evidence>
<reference evidence="2" key="2">
    <citation type="submission" date="2022-06" db="UniProtKB">
        <authorList>
            <consortium name="EnsemblMetazoa"/>
        </authorList>
    </citation>
    <scope>IDENTIFICATION</scope>
    <source>
        <strain evidence="2">DF5081</strain>
    </source>
</reference>
<organism evidence="2 3">
    <name type="scientific">Caenorhabditis japonica</name>
    <dbReference type="NCBI Taxonomy" id="281687"/>
    <lineage>
        <taxon>Eukaryota</taxon>
        <taxon>Metazoa</taxon>
        <taxon>Ecdysozoa</taxon>
        <taxon>Nematoda</taxon>
        <taxon>Chromadorea</taxon>
        <taxon>Rhabditida</taxon>
        <taxon>Rhabditina</taxon>
        <taxon>Rhabditomorpha</taxon>
        <taxon>Rhabditoidea</taxon>
        <taxon>Rhabditidae</taxon>
        <taxon>Peloderinae</taxon>
        <taxon>Caenorhabditis</taxon>
    </lineage>
</organism>
<dbReference type="EnsemblMetazoa" id="CJA12589.1">
    <property type="protein sequence ID" value="CJA12589.1"/>
    <property type="gene ID" value="WBGene00131793"/>
</dbReference>
<sequence length="74" mass="8568">MDEFMETMDGVLEELIVEDRRTDANAAVSGRTTRGADVQKAWRMTDESTIGTIDEELQSEDEMMSLKERRRKVR</sequence>
<evidence type="ECO:0000256" key="1">
    <source>
        <dbReference type="SAM" id="MobiDB-lite"/>
    </source>
</evidence>
<protein>
    <submittedName>
        <fullName evidence="2">Uncharacterized protein</fullName>
    </submittedName>
</protein>
<proteinExistence type="predicted"/>
<dbReference type="Proteomes" id="UP000005237">
    <property type="component" value="Unassembled WGS sequence"/>
</dbReference>
<name>A0A8R1HZ59_CAEJA</name>
<keyword evidence="3" id="KW-1185">Reference proteome</keyword>
<evidence type="ECO:0000313" key="2">
    <source>
        <dbReference type="EnsemblMetazoa" id="CJA12589.1"/>
    </source>
</evidence>
<reference evidence="3" key="1">
    <citation type="submission" date="2010-08" db="EMBL/GenBank/DDBJ databases">
        <authorList>
            <consortium name="Caenorhabditis japonica Sequencing Consortium"/>
            <person name="Wilson R.K."/>
        </authorList>
    </citation>
    <scope>NUCLEOTIDE SEQUENCE [LARGE SCALE GENOMIC DNA]</scope>
    <source>
        <strain evidence="3">DF5081</strain>
    </source>
</reference>